<dbReference type="AlphaFoldDB" id="G5JZN6"/>
<dbReference type="EMBL" id="AEUX02000001">
    <property type="protein sequence ID" value="EHI70890.1"/>
    <property type="molecule type" value="Genomic_DNA"/>
</dbReference>
<dbReference type="STRING" id="764299.STRIC_0749"/>
<accession>G5JZN6</accession>
<sequence>MAGDLLVVADLAAIQSADREKTIVVAFTNTTEIKSVDLVAKGAQTAKTLVAKVNL</sequence>
<dbReference type="Proteomes" id="UP000003330">
    <property type="component" value="Unassembled WGS sequence"/>
</dbReference>
<reference evidence="1 2" key="1">
    <citation type="journal article" date="2014" name="Int. J. Syst. Evol. Microbiol.">
        <title>Phylogenomics and the dynamic genome evolution of the genus Streptococcus.</title>
        <authorList>
            <consortium name="The Broad Institute Genome Sequencing Platform"/>
            <person name="Richards V.P."/>
            <person name="Palmer S.R."/>
            <person name="Pavinski Bitar P.D."/>
            <person name="Qin X."/>
            <person name="Weinstock G.M."/>
            <person name="Highlander S.K."/>
            <person name="Town C.D."/>
            <person name="Burne R.A."/>
            <person name="Stanhope M.J."/>
        </authorList>
    </citation>
    <scope>NUCLEOTIDE SEQUENCE [LARGE SCALE GENOMIC DNA]</scope>
    <source>
        <strain evidence="1 2">707-05</strain>
    </source>
</reference>
<proteinExistence type="predicted"/>
<comment type="caution">
    <text evidence="1">The sequence shown here is derived from an EMBL/GenBank/DDBJ whole genome shotgun (WGS) entry which is preliminary data.</text>
</comment>
<evidence type="ECO:0000313" key="2">
    <source>
        <dbReference type="Proteomes" id="UP000003330"/>
    </source>
</evidence>
<dbReference type="SUPFAM" id="SSF51261">
    <property type="entry name" value="Duplicated hybrid motif"/>
    <property type="match status" value="1"/>
</dbReference>
<gene>
    <name evidence="1" type="ORF">STRIC_0749</name>
</gene>
<name>G5JZN6_9STRE</name>
<dbReference type="eggNOG" id="COG2190">
    <property type="taxonomic scope" value="Bacteria"/>
</dbReference>
<protein>
    <submittedName>
        <fullName evidence="1">PTS system glucose-specific EIICBA component family protein</fullName>
    </submittedName>
</protein>
<dbReference type="InterPro" id="IPR011055">
    <property type="entry name" value="Dup_hybrid_motif"/>
</dbReference>
<organism evidence="1 2">
    <name type="scientific">Streptococcus ictaluri 707-05</name>
    <dbReference type="NCBI Taxonomy" id="764299"/>
    <lineage>
        <taxon>Bacteria</taxon>
        <taxon>Bacillati</taxon>
        <taxon>Bacillota</taxon>
        <taxon>Bacilli</taxon>
        <taxon>Lactobacillales</taxon>
        <taxon>Streptococcaceae</taxon>
        <taxon>Streptococcus</taxon>
    </lineage>
</organism>
<evidence type="ECO:0000313" key="1">
    <source>
        <dbReference type="EMBL" id="EHI70890.1"/>
    </source>
</evidence>
<keyword evidence="2" id="KW-1185">Reference proteome</keyword>